<feature type="binding site" evidence="2">
    <location>
        <position position="215"/>
    </location>
    <ligand>
        <name>Mg(2+)</name>
        <dbReference type="ChEBI" id="CHEBI:18420"/>
        <label>5</label>
    </ligand>
</feature>
<feature type="binding site" evidence="2">
    <location>
        <position position="145"/>
    </location>
    <ligand>
        <name>ATP</name>
        <dbReference type="ChEBI" id="CHEBI:30616"/>
    </ligand>
</feature>
<dbReference type="EC" id="2.7.4.16" evidence="2"/>
<dbReference type="PANTHER" id="PTHR30270">
    <property type="entry name" value="THIAMINE-MONOPHOSPHATE KINASE"/>
    <property type="match status" value="1"/>
</dbReference>
<feature type="binding site" evidence="2">
    <location>
        <position position="31"/>
    </location>
    <ligand>
        <name>Mg(2+)</name>
        <dbReference type="ChEBI" id="CHEBI:18420"/>
        <label>3</label>
    </ligand>
</feature>
<dbReference type="STRING" id="34097.SAMN02745150_00753"/>
<evidence type="ECO:0000259" key="3">
    <source>
        <dbReference type="Pfam" id="PF00586"/>
    </source>
</evidence>
<dbReference type="UniPathway" id="UPA00060">
    <property type="reaction ID" value="UER00142"/>
</dbReference>
<dbReference type="GO" id="GO:0009030">
    <property type="term" value="F:thiamine-phosphate kinase activity"/>
    <property type="evidence" value="ECO:0007669"/>
    <property type="project" value="UniProtKB-UniRule"/>
</dbReference>
<dbReference type="AlphaFoldDB" id="A0A1I1DSW7"/>
<dbReference type="GO" id="GO:0009229">
    <property type="term" value="P:thiamine diphosphate biosynthetic process"/>
    <property type="evidence" value="ECO:0007669"/>
    <property type="project" value="UniProtKB-UniRule"/>
</dbReference>
<keyword evidence="2" id="KW-0808">Transferase</keyword>
<organism evidence="4 5">
    <name type="scientific">Brevinema andersonii</name>
    <dbReference type="NCBI Taxonomy" id="34097"/>
    <lineage>
        <taxon>Bacteria</taxon>
        <taxon>Pseudomonadati</taxon>
        <taxon>Spirochaetota</taxon>
        <taxon>Spirochaetia</taxon>
        <taxon>Brevinematales</taxon>
        <taxon>Brevinemataceae</taxon>
        <taxon>Brevinema</taxon>
    </lineage>
</organism>
<dbReference type="InterPro" id="IPR036676">
    <property type="entry name" value="PurM-like_C_sf"/>
</dbReference>
<dbReference type="SUPFAM" id="SSF56042">
    <property type="entry name" value="PurM C-terminal domain-like"/>
    <property type="match status" value="1"/>
</dbReference>
<feature type="binding site" evidence="2">
    <location>
        <position position="267"/>
    </location>
    <ligand>
        <name>substrate</name>
    </ligand>
</feature>
<name>A0A1I1DSW7_BREAD</name>
<dbReference type="SUPFAM" id="SSF55326">
    <property type="entry name" value="PurM N-terminal domain-like"/>
    <property type="match status" value="1"/>
</dbReference>
<gene>
    <name evidence="2" type="primary">thiL</name>
    <name evidence="4" type="ORF">SAMN02745150_00753</name>
</gene>
<dbReference type="CDD" id="cd02194">
    <property type="entry name" value="ThiL"/>
    <property type="match status" value="1"/>
</dbReference>
<keyword evidence="1 2" id="KW-0784">Thiamine biosynthesis</keyword>
<keyword evidence="2" id="KW-0547">Nucleotide-binding</keyword>
<keyword evidence="2 4" id="KW-0418">Kinase</keyword>
<comment type="function">
    <text evidence="2">Catalyzes the ATP-dependent phosphorylation of thiamine-monophosphate (TMP) to form thiamine-pyrophosphate (TPP), the active form of vitamin B1.</text>
</comment>
<keyword evidence="2" id="KW-0067">ATP-binding</keyword>
<evidence type="ECO:0000256" key="1">
    <source>
        <dbReference type="ARBA" id="ARBA00022977"/>
    </source>
</evidence>
<dbReference type="HAMAP" id="MF_02128">
    <property type="entry name" value="TMP_kinase"/>
    <property type="match status" value="1"/>
</dbReference>
<dbReference type="Pfam" id="PF00586">
    <property type="entry name" value="AIRS"/>
    <property type="match status" value="1"/>
</dbReference>
<dbReference type="NCBIfam" id="TIGR01379">
    <property type="entry name" value="thiL"/>
    <property type="match status" value="1"/>
</dbReference>
<keyword evidence="5" id="KW-1185">Reference proteome</keyword>
<feature type="binding site" evidence="2">
    <location>
        <position position="214"/>
    </location>
    <ligand>
        <name>ATP</name>
        <dbReference type="ChEBI" id="CHEBI:30616"/>
    </ligand>
</feature>
<feature type="binding site" evidence="2">
    <location>
        <position position="42"/>
    </location>
    <ligand>
        <name>Mg(2+)</name>
        <dbReference type="ChEBI" id="CHEBI:18420"/>
        <label>4</label>
    </ligand>
</feature>
<feature type="binding site" evidence="2">
    <location>
        <position position="73"/>
    </location>
    <ligand>
        <name>Mg(2+)</name>
        <dbReference type="ChEBI" id="CHEBI:18420"/>
        <label>2</label>
    </ligand>
</feature>
<feature type="binding site" evidence="2">
    <location>
        <position position="212"/>
    </location>
    <ligand>
        <name>Mg(2+)</name>
        <dbReference type="ChEBI" id="CHEBI:18420"/>
        <label>3</label>
    </ligand>
</feature>
<accession>A0A1I1DSW7</accession>
<feature type="binding site" evidence="2">
    <location>
        <position position="31"/>
    </location>
    <ligand>
        <name>Mg(2+)</name>
        <dbReference type="ChEBI" id="CHEBI:18420"/>
        <label>4</label>
    </ligand>
</feature>
<reference evidence="5" key="1">
    <citation type="submission" date="2016-10" db="EMBL/GenBank/DDBJ databases">
        <authorList>
            <person name="Varghese N."/>
            <person name="Submissions S."/>
        </authorList>
    </citation>
    <scope>NUCLEOTIDE SEQUENCE [LARGE SCALE GENOMIC DNA]</scope>
    <source>
        <strain evidence="5">ATCC 43811</strain>
    </source>
</reference>
<feature type="binding site" evidence="2">
    <location>
        <position position="51"/>
    </location>
    <ligand>
        <name>substrate</name>
    </ligand>
</feature>
<protein>
    <recommendedName>
        <fullName evidence="2">Thiamine-monophosphate kinase</fullName>
        <shortName evidence="2">TMP kinase</shortName>
        <shortName evidence="2">Thiamine-phosphate kinase</shortName>
        <ecNumber evidence="2">2.7.4.16</ecNumber>
    </recommendedName>
</protein>
<keyword evidence="2" id="KW-0460">Magnesium</keyword>
<dbReference type="EMBL" id="FOKY01000004">
    <property type="protein sequence ID" value="SFB77991.1"/>
    <property type="molecule type" value="Genomic_DNA"/>
</dbReference>
<dbReference type="Proteomes" id="UP000240042">
    <property type="component" value="Unassembled WGS sequence"/>
</dbReference>
<dbReference type="InterPro" id="IPR006283">
    <property type="entry name" value="ThiL-like"/>
</dbReference>
<comment type="caution">
    <text evidence="2">Lacks conserved residue(s) required for the propagation of feature annotation.</text>
</comment>
<evidence type="ECO:0000313" key="4">
    <source>
        <dbReference type="EMBL" id="SFB77991.1"/>
    </source>
</evidence>
<proteinExistence type="inferred from homology"/>
<sequence>MQQELKSEDEIIQELMILFEVEGDRIGIGDDAAVLEYHQLLSVDAMVEGVHFLKEKASWDDVAYKLFAGSASDMAAMGGYVTGYLLSLGMPYDWHNDDLRIFIQGIKEFIHEFPADLLGGDIVRSKEFFGSVTVLGKTFTQPWLRTAAKPGDFIYVTGTLGDSQLYLQHELRKNILPMKDLTYFKQRHYRPIPRIDWAQEINKKYRVHAAMDISDGLIEDLSKLCRLSGVNFYVDANLLPLSTAFIGEENISEHKVFYQHNALIGGEDYELIIITDEIMDEDTLLDQGVKITRIGRILTEEETSIVLWNNKRHTSNEFQGYRHS</sequence>
<dbReference type="GO" id="GO:0005524">
    <property type="term" value="F:ATP binding"/>
    <property type="evidence" value="ECO:0007669"/>
    <property type="project" value="UniProtKB-UniRule"/>
</dbReference>
<dbReference type="RefSeq" id="WP_092318785.1">
    <property type="nucleotide sequence ID" value="NZ_FOKY01000004.1"/>
</dbReference>
<feature type="binding site" evidence="2">
    <location>
        <position position="44"/>
    </location>
    <ligand>
        <name>Mg(2+)</name>
        <dbReference type="ChEBI" id="CHEBI:18420"/>
        <label>1</label>
    </ligand>
</feature>
<dbReference type="GO" id="GO:0000287">
    <property type="term" value="F:magnesium ion binding"/>
    <property type="evidence" value="ECO:0007669"/>
    <property type="project" value="UniProtKB-UniRule"/>
</dbReference>
<comment type="pathway">
    <text evidence="2">Cofactor biosynthesis; thiamine diphosphate biosynthesis; thiamine diphosphate from thiamine phosphate: step 1/1.</text>
</comment>
<feature type="binding site" evidence="2">
    <location>
        <position position="73"/>
    </location>
    <ligand>
        <name>Mg(2+)</name>
        <dbReference type="ChEBI" id="CHEBI:18420"/>
        <label>3</label>
    </ligand>
</feature>
<dbReference type="OrthoDB" id="9802811at2"/>
<dbReference type="PANTHER" id="PTHR30270:SF0">
    <property type="entry name" value="THIAMINE-MONOPHOSPHATE KINASE"/>
    <property type="match status" value="1"/>
</dbReference>
<feature type="binding site" evidence="2">
    <location>
        <position position="44"/>
    </location>
    <ligand>
        <name>Mg(2+)</name>
        <dbReference type="ChEBI" id="CHEBI:18420"/>
        <label>2</label>
    </ligand>
</feature>
<feature type="binding site" evidence="2">
    <location>
        <position position="121"/>
    </location>
    <ligand>
        <name>Mg(2+)</name>
        <dbReference type="ChEBI" id="CHEBI:18420"/>
        <label>1</label>
    </ligand>
</feature>
<dbReference type="InterPro" id="IPR036921">
    <property type="entry name" value="PurM-like_N_sf"/>
</dbReference>
<feature type="binding site" evidence="2">
    <location>
        <position position="321"/>
    </location>
    <ligand>
        <name>substrate</name>
    </ligand>
</feature>
<comment type="similarity">
    <text evidence="2">Belongs to the thiamine-monophosphate kinase family.</text>
</comment>
<evidence type="ECO:0000313" key="5">
    <source>
        <dbReference type="Proteomes" id="UP000240042"/>
    </source>
</evidence>
<feature type="domain" description="PurM-like N-terminal" evidence="3">
    <location>
        <begin position="29"/>
        <end position="137"/>
    </location>
</feature>
<dbReference type="Gene3D" id="3.90.650.10">
    <property type="entry name" value="PurM-like C-terminal domain"/>
    <property type="match status" value="1"/>
</dbReference>
<dbReference type="InterPro" id="IPR016188">
    <property type="entry name" value="PurM-like_N"/>
</dbReference>
<evidence type="ECO:0000256" key="2">
    <source>
        <dbReference type="HAMAP-Rule" id="MF_02128"/>
    </source>
</evidence>
<comment type="catalytic activity">
    <reaction evidence="2">
        <text>thiamine phosphate + ATP = thiamine diphosphate + ADP</text>
        <dbReference type="Rhea" id="RHEA:15913"/>
        <dbReference type="ChEBI" id="CHEBI:30616"/>
        <dbReference type="ChEBI" id="CHEBI:37575"/>
        <dbReference type="ChEBI" id="CHEBI:58937"/>
        <dbReference type="ChEBI" id="CHEBI:456216"/>
        <dbReference type="EC" id="2.7.4.16"/>
    </reaction>
</comment>
<dbReference type="GO" id="GO:0009228">
    <property type="term" value="P:thiamine biosynthetic process"/>
    <property type="evidence" value="ECO:0007669"/>
    <property type="project" value="UniProtKB-KW"/>
</dbReference>
<dbReference type="PIRSF" id="PIRSF005303">
    <property type="entry name" value="Thiam_monoph_kin"/>
    <property type="match status" value="1"/>
</dbReference>
<dbReference type="Gene3D" id="3.30.1330.10">
    <property type="entry name" value="PurM-like, N-terminal domain"/>
    <property type="match status" value="1"/>
</dbReference>
<feature type="binding site" evidence="2">
    <location>
        <begin position="120"/>
        <end position="121"/>
    </location>
    <ligand>
        <name>ATP</name>
        <dbReference type="ChEBI" id="CHEBI:30616"/>
    </ligand>
</feature>
<comment type="miscellaneous">
    <text evidence="2">Reaction mechanism of ThiL seems to utilize a direct, inline transfer of the gamma-phosphate of ATP to TMP rather than a phosphorylated enzyme intermediate.</text>
</comment>
<keyword evidence="2" id="KW-0479">Metal-binding</keyword>
<feature type="binding site" evidence="2">
    <location>
        <position position="73"/>
    </location>
    <ligand>
        <name>Mg(2+)</name>
        <dbReference type="ChEBI" id="CHEBI:18420"/>
        <label>4</label>
    </ligand>
</feature>